<feature type="active site" description="Charge relay system" evidence="5">
    <location>
        <position position="278"/>
    </location>
</feature>
<dbReference type="Gene3D" id="3.40.50.200">
    <property type="entry name" value="Peptidase S8/S53 domain"/>
    <property type="match status" value="1"/>
</dbReference>
<evidence type="ECO:0000256" key="1">
    <source>
        <dbReference type="ARBA" id="ARBA00011073"/>
    </source>
</evidence>
<dbReference type="PRINTS" id="PR00723">
    <property type="entry name" value="SUBTILISIN"/>
</dbReference>
<feature type="signal peptide" evidence="8">
    <location>
        <begin position="1"/>
        <end position="29"/>
    </location>
</feature>
<dbReference type="PROSITE" id="PS51892">
    <property type="entry name" value="SUBTILASE"/>
    <property type="match status" value="1"/>
</dbReference>
<evidence type="ECO:0000313" key="11">
    <source>
        <dbReference type="Proteomes" id="UP001522868"/>
    </source>
</evidence>
<organism evidence="10 11">
    <name type="scientific">Streptomyces lichenis</name>
    <dbReference type="NCBI Taxonomy" id="2306967"/>
    <lineage>
        <taxon>Bacteria</taxon>
        <taxon>Bacillati</taxon>
        <taxon>Actinomycetota</taxon>
        <taxon>Actinomycetes</taxon>
        <taxon>Kitasatosporales</taxon>
        <taxon>Streptomycetaceae</taxon>
        <taxon>Streptomyces</taxon>
    </lineage>
</organism>
<evidence type="ECO:0000313" key="10">
    <source>
        <dbReference type="EMBL" id="MCK8678152.1"/>
    </source>
</evidence>
<name>A0ABT0IA41_9ACTN</name>
<dbReference type="SUPFAM" id="SSF52743">
    <property type="entry name" value="Subtilisin-like"/>
    <property type="match status" value="1"/>
</dbReference>
<feature type="active site" description="Charge relay system" evidence="5">
    <location>
        <position position="85"/>
    </location>
</feature>
<keyword evidence="4 5" id="KW-0720">Serine protease</keyword>
<keyword evidence="8" id="KW-0732">Signal</keyword>
<keyword evidence="3 5" id="KW-0378">Hydrolase</keyword>
<dbReference type="RefSeq" id="WP_248633737.1">
    <property type="nucleotide sequence ID" value="NZ_JALPTH010000009.1"/>
</dbReference>
<feature type="region of interest" description="Disordered" evidence="6">
    <location>
        <begin position="381"/>
        <end position="401"/>
    </location>
</feature>
<evidence type="ECO:0000259" key="9">
    <source>
        <dbReference type="Pfam" id="PF00082"/>
    </source>
</evidence>
<keyword evidence="7" id="KW-0472">Membrane</keyword>
<comment type="similarity">
    <text evidence="1 5">Belongs to the peptidase S8 family.</text>
</comment>
<evidence type="ECO:0000256" key="5">
    <source>
        <dbReference type="PROSITE-ProRule" id="PRU01240"/>
    </source>
</evidence>
<dbReference type="PANTHER" id="PTHR43806:SF11">
    <property type="entry name" value="CEREVISIN-RELATED"/>
    <property type="match status" value="1"/>
</dbReference>
<protein>
    <submittedName>
        <fullName evidence="10">S8 family serine peptidase</fullName>
    </submittedName>
</protein>
<sequence>MRRALPAAALAAALTLAAVPPLTAAPASAAPVPLPVVRAQLPADEPCTGASGQTARTAPWPVRALQLSRAWRQSKGAGVTVAVVDTGVGAGAPALAGRVRTLASAGEDCVGHGTFAAGLIAGAPLPGVGAVGVAPEARVLAVRCTDERGTATPVSVATAIRAAATAGAKVIYVSRALPTGRTELTGAVAYARAKDALVVAPAAPDALPDDPRGESPPPATWYWPASAPGALSVLDYGPDGSRPAKAPTAVGADLAAPGGSVVGPGPRGTGHYIGSGSSLAAAHVAGAAALVRSRHPELTATQVRDRLTATGYPASPPRLDPYAALTAVLDGASGSAPRPAPARMPAPAPHEPRHRALVVAAAGAGLLILVAAAAAIIPRGRTRHWRPPTQPPTAPPNPPGP</sequence>
<keyword evidence="7" id="KW-0812">Transmembrane</keyword>
<feature type="chain" id="PRO_5046269972" evidence="8">
    <location>
        <begin position="30"/>
        <end position="401"/>
    </location>
</feature>
<reference evidence="10 11" key="1">
    <citation type="submission" date="2022-04" db="EMBL/GenBank/DDBJ databases">
        <title>Streptomyces sp. nov. LCR6-01 isolated from Lichen of Dirinaria sp.</title>
        <authorList>
            <person name="Kanchanasin P."/>
            <person name="Tanasupawat S."/>
            <person name="Phongsopitanun W."/>
        </authorList>
    </citation>
    <scope>NUCLEOTIDE SEQUENCE [LARGE SCALE GENOMIC DNA]</scope>
    <source>
        <strain evidence="10 11">LCR6-01</strain>
    </source>
</reference>
<gene>
    <name evidence="10" type="ORF">M1O15_12240</name>
</gene>
<dbReference type="PANTHER" id="PTHR43806">
    <property type="entry name" value="PEPTIDASE S8"/>
    <property type="match status" value="1"/>
</dbReference>
<feature type="transmembrane region" description="Helical" evidence="7">
    <location>
        <begin position="356"/>
        <end position="377"/>
    </location>
</feature>
<dbReference type="InterPro" id="IPR015500">
    <property type="entry name" value="Peptidase_S8_subtilisin-rel"/>
</dbReference>
<dbReference type="InterPro" id="IPR050131">
    <property type="entry name" value="Peptidase_S8_subtilisin-like"/>
</dbReference>
<keyword evidence="2 5" id="KW-0645">Protease</keyword>
<keyword evidence="7" id="KW-1133">Transmembrane helix</keyword>
<comment type="caution">
    <text evidence="10">The sequence shown here is derived from an EMBL/GenBank/DDBJ whole genome shotgun (WGS) entry which is preliminary data.</text>
</comment>
<feature type="active site" description="Charge relay system" evidence="5">
    <location>
        <position position="112"/>
    </location>
</feature>
<dbReference type="InterPro" id="IPR036852">
    <property type="entry name" value="Peptidase_S8/S53_dom_sf"/>
</dbReference>
<dbReference type="Pfam" id="PF00082">
    <property type="entry name" value="Peptidase_S8"/>
    <property type="match status" value="1"/>
</dbReference>
<evidence type="ECO:0000256" key="6">
    <source>
        <dbReference type="SAM" id="MobiDB-lite"/>
    </source>
</evidence>
<keyword evidence="11" id="KW-1185">Reference proteome</keyword>
<dbReference type="InterPro" id="IPR000209">
    <property type="entry name" value="Peptidase_S8/S53_dom"/>
</dbReference>
<evidence type="ECO:0000256" key="2">
    <source>
        <dbReference type="ARBA" id="ARBA00022670"/>
    </source>
</evidence>
<evidence type="ECO:0000256" key="3">
    <source>
        <dbReference type="ARBA" id="ARBA00022801"/>
    </source>
</evidence>
<feature type="compositionally biased region" description="Pro residues" evidence="6">
    <location>
        <begin position="388"/>
        <end position="401"/>
    </location>
</feature>
<evidence type="ECO:0000256" key="4">
    <source>
        <dbReference type="ARBA" id="ARBA00022825"/>
    </source>
</evidence>
<feature type="domain" description="Peptidase S8/S53" evidence="9">
    <location>
        <begin position="76"/>
        <end position="310"/>
    </location>
</feature>
<proteinExistence type="inferred from homology"/>
<evidence type="ECO:0000256" key="8">
    <source>
        <dbReference type="SAM" id="SignalP"/>
    </source>
</evidence>
<accession>A0ABT0IA41</accession>
<evidence type="ECO:0000256" key="7">
    <source>
        <dbReference type="SAM" id="Phobius"/>
    </source>
</evidence>
<dbReference type="EMBL" id="JALPTH010000009">
    <property type="protein sequence ID" value="MCK8678152.1"/>
    <property type="molecule type" value="Genomic_DNA"/>
</dbReference>
<dbReference type="Proteomes" id="UP001522868">
    <property type="component" value="Unassembled WGS sequence"/>
</dbReference>